<feature type="transmembrane region" description="Helical" evidence="1">
    <location>
        <begin position="56"/>
        <end position="73"/>
    </location>
</feature>
<name>A0A4S4NGN9_9BACT</name>
<dbReference type="OrthoDB" id="2943409at2"/>
<feature type="transmembrane region" description="Helical" evidence="1">
    <location>
        <begin position="29"/>
        <end position="50"/>
    </location>
</feature>
<dbReference type="AlphaFoldDB" id="A0A4S4NGN9"/>
<proteinExistence type="predicted"/>
<dbReference type="Pfam" id="PF18159">
    <property type="entry name" value="S_4TM"/>
    <property type="match status" value="1"/>
</dbReference>
<gene>
    <name evidence="2" type="ORF">E4021_12310</name>
</gene>
<dbReference type="EMBL" id="SRSF01000005">
    <property type="protein sequence ID" value="THH37817.1"/>
    <property type="molecule type" value="Genomic_DNA"/>
</dbReference>
<evidence type="ECO:0000256" key="1">
    <source>
        <dbReference type="SAM" id="Phobius"/>
    </source>
</evidence>
<dbReference type="Proteomes" id="UP000308528">
    <property type="component" value="Unassembled WGS sequence"/>
</dbReference>
<keyword evidence="1" id="KW-1133">Transmembrane helix</keyword>
<sequence>MSIATKQNDDWSIKLLRAQRRSYNLAKRFALVDKALMFLSLISPAIIIYADRLQSIKTITIWTFVLIILSIVVKRFIKAHTNNGAIIQEMFDTRLFGLEWNDILIPKPILDSDIVSLSKKQDDKFLLNWYPVEIDQVPNKDVQILLCQRSTMAWDANIKARFILVYMLLFVLYYLLYIVIGTKNDLNLYEIILFAAPSFSFMRTSITEMIEISKQVQRQREVIQRTSNVIEKYSLDQHVEIKNSTLRQVQDSIYLNRVSRAKVPNWLYWLFRTDDENSMKMTVDSIVHKNK</sequence>
<organism evidence="2 3">
    <name type="scientific">Neolewinella litorea</name>
    <dbReference type="NCBI Taxonomy" id="2562452"/>
    <lineage>
        <taxon>Bacteria</taxon>
        <taxon>Pseudomonadati</taxon>
        <taxon>Bacteroidota</taxon>
        <taxon>Saprospiria</taxon>
        <taxon>Saprospirales</taxon>
        <taxon>Lewinellaceae</taxon>
        <taxon>Neolewinella</taxon>
    </lineage>
</organism>
<keyword evidence="1" id="KW-0812">Transmembrane</keyword>
<keyword evidence="3" id="KW-1185">Reference proteome</keyword>
<evidence type="ECO:0000313" key="2">
    <source>
        <dbReference type="EMBL" id="THH37817.1"/>
    </source>
</evidence>
<accession>A0A4S4NGN9</accession>
<dbReference type="InterPro" id="IPR049920">
    <property type="entry name" value="IK1_05631-like"/>
</dbReference>
<protein>
    <submittedName>
        <fullName evidence="2">Uncharacterized protein</fullName>
    </submittedName>
</protein>
<keyword evidence="1" id="KW-0472">Membrane</keyword>
<dbReference type="RefSeq" id="WP_136459665.1">
    <property type="nucleotide sequence ID" value="NZ_SRSF01000005.1"/>
</dbReference>
<evidence type="ECO:0000313" key="3">
    <source>
        <dbReference type="Proteomes" id="UP000308528"/>
    </source>
</evidence>
<comment type="caution">
    <text evidence="2">The sequence shown here is derived from an EMBL/GenBank/DDBJ whole genome shotgun (WGS) entry which is preliminary data.</text>
</comment>
<reference evidence="2 3" key="1">
    <citation type="submission" date="2019-04" db="EMBL/GenBank/DDBJ databases">
        <title>Lewinella litorea sp. nov., isolated from a marine sand.</title>
        <authorList>
            <person name="Yoon J.-H."/>
        </authorList>
    </citation>
    <scope>NUCLEOTIDE SEQUENCE [LARGE SCALE GENOMIC DNA]</scope>
    <source>
        <strain evidence="2 3">HSMS-39</strain>
    </source>
</reference>
<feature type="transmembrane region" description="Helical" evidence="1">
    <location>
        <begin position="162"/>
        <end position="180"/>
    </location>
</feature>